<reference evidence="4" key="1">
    <citation type="submission" date="2011-12" db="EMBL/GenBank/DDBJ databases">
        <title>The Draft Genome of Lepisosteus oculatus.</title>
        <authorList>
            <consortium name="The Broad Institute Genome Assembly &amp; Analysis Group"/>
            <consortium name="Computational R&amp;D Group"/>
            <consortium name="and Sequencing Platform"/>
            <person name="Di Palma F."/>
            <person name="Alfoldi J."/>
            <person name="Johnson J."/>
            <person name="Berlin A."/>
            <person name="Gnerre S."/>
            <person name="Jaffe D."/>
            <person name="MacCallum I."/>
            <person name="Young S."/>
            <person name="Walker B.J."/>
            <person name="Lander E.S."/>
            <person name="Lindblad-Toh K."/>
        </authorList>
    </citation>
    <scope>NUCLEOTIDE SEQUENCE [LARGE SCALE GENOMIC DNA]</scope>
</reference>
<dbReference type="InParanoid" id="W5NFB2"/>
<reference evidence="3" key="2">
    <citation type="submission" date="2025-08" db="UniProtKB">
        <authorList>
            <consortium name="Ensembl"/>
        </authorList>
    </citation>
    <scope>IDENTIFICATION</scope>
</reference>
<dbReference type="AlphaFoldDB" id="W5NFB2"/>
<proteinExistence type="predicted"/>
<dbReference type="HOGENOM" id="CLU_050385_0_0_1"/>
<dbReference type="Proteomes" id="UP000018468">
    <property type="component" value="Linkage group LG8"/>
</dbReference>
<evidence type="ECO:0000256" key="1">
    <source>
        <dbReference type="ARBA" id="ARBA00022553"/>
    </source>
</evidence>
<feature type="region of interest" description="Disordered" evidence="2">
    <location>
        <begin position="210"/>
        <end position="269"/>
    </location>
</feature>
<dbReference type="OMA" id="RQPDCGQ"/>
<evidence type="ECO:0000256" key="2">
    <source>
        <dbReference type="SAM" id="MobiDB-lite"/>
    </source>
</evidence>
<feature type="compositionally biased region" description="Basic and acidic residues" evidence="2">
    <location>
        <begin position="224"/>
        <end position="233"/>
    </location>
</feature>
<dbReference type="PANTHER" id="PTHR16095:SF9">
    <property type="entry name" value="PROLINE AND SERINE-RICH PROTEIN 2"/>
    <property type="match status" value="1"/>
</dbReference>
<evidence type="ECO:0008006" key="5">
    <source>
        <dbReference type="Google" id="ProtNLM"/>
    </source>
</evidence>
<feature type="region of interest" description="Disordered" evidence="2">
    <location>
        <begin position="289"/>
        <end position="448"/>
    </location>
</feature>
<organism evidence="3 4">
    <name type="scientific">Lepisosteus oculatus</name>
    <name type="common">Spotted gar</name>
    <dbReference type="NCBI Taxonomy" id="7918"/>
    <lineage>
        <taxon>Eukaryota</taxon>
        <taxon>Metazoa</taxon>
        <taxon>Chordata</taxon>
        <taxon>Craniata</taxon>
        <taxon>Vertebrata</taxon>
        <taxon>Euteleostomi</taxon>
        <taxon>Actinopterygii</taxon>
        <taxon>Neopterygii</taxon>
        <taxon>Holostei</taxon>
        <taxon>Semionotiformes</taxon>
        <taxon>Lepisosteidae</taxon>
        <taxon>Lepisosteus</taxon>
    </lineage>
</organism>
<dbReference type="Ensembl" id="ENSLOCT00000019353.1">
    <property type="protein sequence ID" value="ENSLOCP00000019321.1"/>
    <property type="gene ID" value="ENSLOCG00000015697.1"/>
</dbReference>
<feature type="compositionally biased region" description="Polar residues" evidence="2">
    <location>
        <begin position="260"/>
        <end position="269"/>
    </location>
</feature>
<dbReference type="Pfam" id="PF15385">
    <property type="entry name" value="SARG"/>
    <property type="match status" value="2"/>
</dbReference>
<sequence>MPRGHSDPSSLSMDLHLSSAPRLHYGINGNLNNIQRHSLSRNSHLEDDALQHLSQEEKECILFFEETIDSLDEEPEDPDLSSGSSTPVEDCPTPASAEDRSPVLKEPDIIDLVQMNSQPPVLREPVYQPHVTGTGIAFTLLITSISTTPESHFEIKPKRELMKSYSSEFVFPPLPPPVADHETDSFHYPAYHPVGSIPTPVLIAQKIAESQRGSGPLSPTPLPPERRSLEPEKSPPPSPDYPGKPGPATGRKPSRYPGNINVTNSTKDYNQTIAKAAVKVQERKAQVLANLTGGPLSPDESSEERPTRNLPARSFSFRDPAPEQSRLEALSKLGLTKEHTPAGPSVGKPKVASSTSVSPGKAETFSTDCHSVSNPKAAAVPCSSSPKPVVASRPDPRNLDIKVSPISRHSGAHSFQVTNTATLEPRGPLSPELRRARSSTKSAFRPQGITVQFSGRGATDESRREALRKLGLLKNTS</sequence>
<reference evidence="3" key="3">
    <citation type="submission" date="2025-09" db="UniProtKB">
        <authorList>
            <consortium name="Ensembl"/>
        </authorList>
    </citation>
    <scope>IDENTIFICATION</scope>
</reference>
<keyword evidence="4" id="KW-1185">Reference proteome</keyword>
<evidence type="ECO:0000313" key="3">
    <source>
        <dbReference type="Ensembl" id="ENSLOCP00000019321.1"/>
    </source>
</evidence>
<dbReference type="Bgee" id="ENSLOCG00000015697">
    <property type="expression patterns" value="Expressed in larva and 11 other cell types or tissues"/>
</dbReference>
<feature type="compositionally biased region" description="Polar residues" evidence="2">
    <location>
        <begin position="413"/>
        <end position="422"/>
    </location>
</feature>
<name>W5NFB2_LEPOC</name>
<feature type="compositionally biased region" description="Pro residues" evidence="2">
    <location>
        <begin position="234"/>
        <end position="245"/>
    </location>
</feature>
<protein>
    <recommendedName>
        <fullName evidence="5">Proline and serine rich 2</fullName>
    </recommendedName>
</protein>
<dbReference type="GeneTree" id="ENSGT01030000235060"/>
<dbReference type="EMBL" id="AHAT01016191">
    <property type="status" value="NOT_ANNOTATED_CDS"/>
    <property type="molecule type" value="Genomic_DNA"/>
</dbReference>
<dbReference type="eggNOG" id="ENOG502QWQ9">
    <property type="taxonomic scope" value="Eukaryota"/>
</dbReference>
<feature type="compositionally biased region" description="Polar residues" evidence="2">
    <location>
        <begin position="352"/>
        <end position="374"/>
    </location>
</feature>
<dbReference type="PANTHER" id="PTHR16095">
    <property type="entry name" value="TRANSMEMBRANE PROTEIN 143 FAMILY MEMBER"/>
    <property type="match status" value="1"/>
</dbReference>
<evidence type="ECO:0000313" key="4">
    <source>
        <dbReference type="Proteomes" id="UP000018468"/>
    </source>
</evidence>
<dbReference type="STRING" id="7918.ENSLOCP00000019321"/>
<accession>W5NFB2</accession>
<keyword evidence="1" id="KW-0597">Phosphoprotein</keyword>
<feature type="region of interest" description="Disordered" evidence="2">
    <location>
        <begin position="72"/>
        <end position="104"/>
    </location>
</feature>